<keyword evidence="17" id="KW-1185">Reference proteome</keyword>
<accession>A0A917JJD1</accession>
<dbReference type="InterPro" id="IPR001633">
    <property type="entry name" value="EAL_dom"/>
</dbReference>
<dbReference type="SMART" id="SM00091">
    <property type="entry name" value="PAS"/>
    <property type="match status" value="4"/>
</dbReference>
<feature type="transmembrane region" description="Helical" evidence="11">
    <location>
        <begin position="99"/>
        <end position="119"/>
    </location>
</feature>
<evidence type="ECO:0000259" key="14">
    <source>
        <dbReference type="PROSITE" id="PS50883"/>
    </source>
</evidence>
<reference evidence="16" key="1">
    <citation type="journal article" date="2014" name="Int. J. Syst. Evol. Microbiol.">
        <title>Complete genome sequence of Corynebacterium casei LMG S-19264T (=DSM 44701T), isolated from a smear-ripened cheese.</title>
        <authorList>
            <consortium name="US DOE Joint Genome Institute (JGI-PGF)"/>
            <person name="Walter F."/>
            <person name="Albersmeier A."/>
            <person name="Kalinowski J."/>
            <person name="Ruckert C."/>
        </authorList>
    </citation>
    <scope>NUCLEOTIDE SEQUENCE</scope>
    <source>
        <strain evidence="16">JCM 30804</strain>
    </source>
</reference>
<comment type="caution">
    <text evidence="16">The sequence shown here is derived from an EMBL/GenBank/DDBJ whole genome shotgun (WGS) entry which is preliminary data.</text>
</comment>
<dbReference type="SUPFAM" id="SSF55785">
    <property type="entry name" value="PYP-like sensor domain (PAS domain)"/>
    <property type="match status" value="4"/>
</dbReference>
<dbReference type="SMART" id="SM00052">
    <property type="entry name" value="EAL"/>
    <property type="match status" value="1"/>
</dbReference>
<dbReference type="SUPFAM" id="SSF141868">
    <property type="entry name" value="EAL domain-like"/>
    <property type="match status" value="1"/>
</dbReference>
<dbReference type="RefSeq" id="WP_188917577.1">
    <property type="nucleotide sequence ID" value="NZ_BMPZ01000001.1"/>
</dbReference>
<sequence>MDSFLSLLNNAVLLVALGVIYDSIGLRNIGNTHLRNIASGLFIGMIGISVMSHPWELHPGVLFDTRWVLLSLSGLFFGLIPTAIAIVITSCFRLYEGGIGVPVGIIVIFASAATGLGWRYWLRHFHKEVNWLNLIAMGLVVEIVVTLTMLLLPTTEKYNIIQTITPILFTVFPIGTMLLGLLLKRQMDKKQLELELKKHERLLEKQKDTLQSIIDGIPDLIFYKSIEGIYLGCNKAFAEFMGRPVSEIQGKDDVELFGKENAKLFREKDRIIIAEDSFVTNEDTVAYPDGRLVDFSTVKTPYKDKHGKHRGIVGVSRNITDRKRVEQQLLVSEMTYRAVLSTALDGFFIISMQGKIIESNQSYCDMSGFGLNELIGLPINELDASTEHRFDQQTVRQVIQDGRMSITTLHRHKAGHNFPVEVNVRYWNEDGGKFFVFVKDISERIENQKKLIESEIKFKRIFDTTNSIAVQGYDKNRAVIYWNQASETLYGFSKEQAIGSQLEDLMIPEEHRQQVIQDVNNWVNGGNAIPAGELELLTASGDTVSVFSSHVMIYNSDNEPEMYCIDMDLTAQKQAEDQALTLSQALDQSPVSTVLTDTNGMIEYVNHHFEKVSGYSSQDVLGRHTRMLKSGKTSKSIYAELWSAITQGHAWEGELQNKKKNGEIFWEHAHIAPVVDSLGVTKHFLALKQDITQYKKQEEKILHQAHYDSLTELPNRLLSLDRLSQTLKDANRTRSKVAVLFLDLDDFKKVNDTLGHQVGDSLLIQAASRLSSCIRSNDVVGRLGGDEFIVILNNISDESDVITIAEKLLEQFSHPFKLKNRELVSTVSIGISVYPEDSTKPTELLRQADSAMYHSKELGRNTYNFFTMQMNQDMNRRLQVEEQLRSALQRQELEVYFQPLVDIRDRKTIGAEALLRWDNVKLGKVTPDEFIPIAEQTGLIVPIGRFVMEQAFTAAAQWQKNYQNNFRIAINVSPKQFRDSAFIEVLTQLLQEHQLASHCVELEITEGVLLSGDPVIAQTLSELNNIGVSISMDDFGTGYSSLSYLRSYPFDTVKVDKSFINDITVDPGDLELVGAAIAMGHGLNLNVIAEGVETEEQYQLLNALKCNYGQGYLFSRPVPLEEFEQILQREHQT</sequence>
<keyword evidence="4" id="KW-1003">Cell membrane</keyword>
<comment type="catalytic activity">
    <reaction evidence="9">
        <text>3',3'-c-di-GMP + H2O = 5'-phosphoguanylyl(3'-&gt;5')guanosine + H(+)</text>
        <dbReference type="Rhea" id="RHEA:24902"/>
        <dbReference type="ChEBI" id="CHEBI:15377"/>
        <dbReference type="ChEBI" id="CHEBI:15378"/>
        <dbReference type="ChEBI" id="CHEBI:58754"/>
        <dbReference type="ChEBI" id="CHEBI:58805"/>
        <dbReference type="EC" id="3.1.4.52"/>
    </reaction>
    <physiologicalReaction direction="left-to-right" evidence="9">
        <dbReference type="Rhea" id="RHEA:24903"/>
    </physiologicalReaction>
</comment>
<dbReference type="FunFam" id="3.20.20.450:FF:000001">
    <property type="entry name" value="Cyclic di-GMP phosphodiesterase yahA"/>
    <property type="match status" value="1"/>
</dbReference>
<dbReference type="PROSITE" id="PS50883">
    <property type="entry name" value="EAL"/>
    <property type="match status" value="1"/>
</dbReference>
<dbReference type="InterPro" id="IPR013656">
    <property type="entry name" value="PAS_4"/>
</dbReference>
<dbReference type="SMART" id="SM00267">
    <property type="entry name" value="GGDEF"/>
    <property type="match status" value="1"/>
</dbReference>
<gene>
    <name evidence="16" type="ORF">GCM10009332_05550</name>
</gene>
<keyword evidence="6 11" id="KW-0812">Transmembrane</keyword>
<name>A0A917JJD1_9GAMM</name>
<evidence type="ECO:0000256" key="2">
    <source>
        <dbReference type="ARBA" id="ARBA00004651"/>
    </source>
</evidence>
<dbReference type="Proteomes" id="UP000613743">
    <property type="component" value="Unassembled WGS sequence"/>
</dbReference>
<dbReference type="InterPro" id="IPR011620">
    <property type="entry name" value="Sig_transdc_His_kinase_LytS_TM"/>
</dbReference>
<dbReference type="Gene3D" id="3.30.70.270">
    <property type="match status" value="1"/>
</dbReference>
<keyword evidence="5" id="KW-0973">c-di-GMP</keyword>
<evidence type="ECO:0000256" key="7">
    <source>
        <dbReference type="ARBA" id="ARBA00022989"/>
    </source>
</evidence>
<evidence type="ECO:0000256" key="4">
    <source>
        <dbReference type="ARBA" id="ARBA00022475"/>
    </source>
</evidence>
<comment type="cofactor">
    <cofactor evidence="1">
        <name>Mg(2+)</name>
        <dbReference type="ChEBI" id="CHEBI:18420"/>
    </cofactor>
</comment>
<feature type="domain" description="GGDEF" evidence="15">
    <location>
        <begin position="735"/>
        <end position="868"/>
    </location>
</feature>
<dbReference type="PROSITE" id="PS50113">
    <property type="entry name" value="PAC"/>
    <property type="match status" value="2"/>
</dbReference>
<evidence type="ECO:0000313" key="17">
    <source>
        <dbReference type="Proteomes" id="UP000613743"/>
    </source>
</evidence>
<dbReference type="InterPro" id="IPR013655">
    <property type="entry name" value="PAS_fold_3"/>
</dbReference>
<keyword evidence="10" id="KW-0175">Coiled coil</keyword>
<evidence type="ECO:0000256" key="8">
    <source>
        <dbReference type="ARBA" id="ARBA00023136"/>
    </source>
</evidence>
<feature type="transmembrane region" description="Helical" evidence="11">
    <location>
        <begin position="131"/>
        <end position="152"/>
    </location>
</feature>
<evidence type="ECO:0000256" key="6">
    <source>
        <dbReference type="ARBA" id="ARBA00022692"/>
    </source>
</evidence>
<dbReference type="EMBL" id="BMPZ01000001">
    <property type="protein sequence ID" value="GGI71148.1"/>
    <property type="molecule type" value="Genomic_DNA"/>
</dbReference>
<feature type="domain" description="PAS" evidence="12">
    <location>
        <begin position="578"/>
        <end position="623"/>
    </location>
</feature>
<dbReference type="Pfam" id="PF00563">
    <property type="entry name" value="EAL"/>
    <property type="match status" value="1"/>
</dbReference>
<dbReference type="PANTHER" id="PTHR44757">
    <property type="entry name" value="DIGUANYLATE CYCLASE DGCP"/>
    <property type="match status" value="1"/>
</dbReference>
<dbReference type="PANTHER" id="PTHR44757:SF2">
    <property type="entry name" value="BIOFILM ARCHITECTURE MAINTENANCE PROTEIN MBAA"/>
    <property type="match status" value="1"/>
</dbReference>
<dbReference type="InterPro" id="IPR029787">
    <property type="entry name" value="Nucleotide_cyclase"/>
</dbReference>
<dbReference type="InterPro" id="IPR035965">
    <property type="entry name" value="PAS-like_dom_sf"/>
</dbReference>
<dbReference type="NCBIfam" id="TIGR00254">
    <property type="entry name" value="GGDEF"/>
    <property type="match status" value="1"/>
</dbReference>
<feature type="domain" description="PAS" evidence="12">
    <location>
        <begin position="454"/>
        <end position="526"/>
    </location>
</feature>
<evidence type="ECO:0000256" key="10">
    <source>
        <dbReference type="SAM" id="Coils"/>
    </source>
</evidence>
<dbReference type="PROSITE" id="PS50887">
    <property type="entry name" value="GGDEF"/>
    <property type="match status" value="1"/>
</dbReference>
<dbReference type="GO" id="GO:0071555">
    <property type="term" value="P:cell wall organization"/>
    <property type="evidence" value="ECO:0007669"/>
    <property type="project" value="InterPro"/>
</dbReference>
<dbReference type="GO" id="GO:0000155">
    <property type="term" value="F:phosphorelay sensor kinase activity"/>
    <property type="evidence" value="ECO:0007669"/>
    <property type="project" value="InterPro"/>
</dbReference>
<dbReference type="GO" id="GO:0006355">
    <property type="term" value="P:regulation of DNA-templated transcription"/>
    <property type="evidence" value="ECO:0007669"/>
    <property type="project" value="InterPro"/>
</dbReference>
<proteinExistence type="predicted"/>
<dbReference type="SUPFAM" id="SSF55073">
    <property type="entry name" value="Nucleotide cyclase"/>
    <property type="match status" value="1"/>
</dbReference>
<dbReference type="GO" id="GO:0005886">
    <property type="term" value="C:plasma membrane"/>
    <property type="evidence" value="ECO:0007669"/>
    <property type="project" value="UniProtKB-SubCell"/>
</dbReference>
<evidence type="ECO:0000256" key="3">
    <source>
        <dbReference type="ARBA" id="ARBA00012282"/>
    </source>
</evidence>
<dbReference type="InterPro" id="IPR000160">
    <property type="entry name" value="GGDEF_dom"/>
</dbReference>
<keyword evidence="8 11" id="KW-0472">Membrane</keyword>
<feature type="domain" description="PAS" evidence="12">
    <location>
        <begin position="206"/>
        <end position="276"/>
    </location>
</feature>
<dbReference type="InterPro" id="IPR000014">
    <property type="entry name" value="PAS"/>
</dbReference>
<feature type="domain" description="PAS" evidence="12">
    <location>
        <begin position="332"/>
        <end position="402"/>
    </location>
</feature>
<dbReference type="SMART" id="SM00086">
    <property type="entry name" value="PAC"/>
    <property type="match status" value="4"/>
</dbReference>
<dbReference type="EC" id="3.1.4.52" evidence="3"/>
<evidence type="ECO:0000313" key="16">
    <source>
        <dbReference type="EMBL" id="GGI71148.1"/>
    </source>
</evidence>
<dbReference type="GO" id="GO:0071732">
    <property type="term" value="P:cellular response to nitric oxide"/>
    <property type="evidence" value="ECO:0007669"/>
    <property type="project" value="UniProtKB-ARBA"/>
</dbReference>
<comment type="subcellular location">
    <subcellularLocation>
        <location evidence="2">Cell membrane</location>
        <topology evidence="2">Multi-pass membrane protein</topology>
    </subcellularLocation>
</comment>
<dbReference type="Pfam" id="PF08447">
    <property type="entry name" value="PAS_3"/>
    <property type="match status" value="1"/>
</dbReference>
<feature type="coiled-coil region" evidence="10">
    <location>
        <begin position="182"/>
        <end position="209"/>
    </location>
</feature>
<dbReference type="InterPro" id="IPR043128">
    <property type="entry name" value="Rev_trsase/Diguanyl_cyclase"/>
</dbReference>
<evidence type="ECO:0000256" key="11">
    <source>
        <dbReference type="SAM" id="Phobius"/>
    </source>
</evidence>
<dbReference type="FunFam" id="3.30.70.270:FF:000001">
    <property type="entry name" value="Diguanylate cyclase domain protein"/>
    <property type="match status" value="1"/>
</dbReference>
<evidence type="ECO:0000256" key="9">
    <source>
        <dbReference type="ARBA" id="ARBA00051114"/>
    </source>
</evidence>
<feature type="domain" description="PAC" evidence="13">
    <location>
        <begin position="279"/>
        <end position="331"/>
    </location>
</feature>
<dbReference type="InterPro" id="IPR013767">
    <property type="entry name" value="PAS_fold"/>
</dbReference>
<dbReference type="InterPro" id="IPR001610">
    <property type="entry name" value="PAC"/>
</dbReference>
<evidence type="ECO:0000259" key="12">
    <source>
        <dbReference type="PROSITE" id="PS50112"/>
    </source>
</evidence>
<dbReference type="NCBIfam" id="TIGR00229">
    <property type="entry name" value="sensory_box"/>
    <property type="match status" value="4"/>
</dbReference>
<evidence type="ECO:0000256" key="5">
    <source>
        <dbReference type="ARBA" id="ARBA00022636"/>
    </source>
</evidence>
<dbReference type="Pfam" id="PF00989">
    <property type="entry name" value="PAS"/>
    <property type="match status" value="1"/>
</dbReference>
<feature type="transmembrane region" description="Helical" evidence="11">
    <location>
        <begin position="36"/>
        <end position="55"/>
    </location>
</feature>
<dbReference type="InterPro" id="IPR052155">
    <property type="entry name" value="Biofilm_reg_signaling"/>
</dbReference>
<dbReference type="Pfam" id="PF07694">
    <property type="entry name" value="5TM-5TMR_LYT"/>
    <property type="match status" value="1"/>
</dbReference>
<dbReference type="Gene3D" id="3.20.20.450">
    <property type="entry name" value="EAL domain"/>
    <property type="match status" value="1"/>
</dbReference>
<dbReference type="Gene3D" id="3.30.450.20">
    <property type="entry name" value="PAS domain"/>
    <property type="match status" value="4"/>
</dbReference>
<dbReference type="Pfam" id="PF13426">
    <property type="entry name" value="PAS_9"/>
    <property type="match status" value="1"/>
</dbReference>
<dbReference type="Pfam" id="PF08448">
    <property type="entry name" value="PAS_4"/>
    <property type="match status" value="1"/>
</dbReference>
<feature type="domain" description="PAC" evidence="13">
    <location>
        <begin position="649"/>
        <end position="703"/>
    </location>
</feature>
<dbReference type="AlphaFoldDB" id="A0A917JJD1"/>
<dbReference type="GO" id="GO:0071111">
    <property type="term" value="F:cyclic-guanylate-specific phosphodiesterase activity"/>
    <property type="evidence" value="ECO:0007669"/>
    <property type="project" value="UniProtKB-EC"/>
</dbReference>
<dbReference type="Pfam" id="PF00990">
    <property type="entry name" value="GGDEF"/>
    <property type="match status" value="1"/>
</dbReference>
<protein>
    <recommendedName>
        <fullName evidence="3">cyclic-guanylate-specific phosphodiesterase</fullName>
        <ecNumber evidence="3">3.1.4.52</ecNumber>
    </recommendedName>
</protein>
<evidence type="ECO:0000256" key="1">
    <source>
        <dbReference type="ARBA" id="ARBA00001946"/>
    </source>
</evidence>
<evidence type="ECO:0000259" key="13">
    <source>
        <dbReference type="PROSITE" id="PS50113"/>
    </source>
</evidence>
<dbReference type="InterPro" id="IPR000700">
    <property type="entry name" value="PAS-assoc_C"/>
</dbReference>
<dbReference type="CDD" id="cd01948">
    <property type="entry name" value="EAL"/>
    <property type="match status" value="1"/>
</dbReference>
<dbReference type="PROSITE" id="PS50112">
    <property type="entry name" value="PAS"/>
    <property type="match status" value="4"/>
</dbReference>
<organism evidence="16 17">
    <name type="scientific">Shewanella gelidii</name>
    <dbReference type="NCBI Taxonomy" id="1642821"/>
    <lineage>
        <taxon>Bacteria</taxon>
        <taxon>Pseudomonadati</taxon>
        <taxon>Pseudomonadota</taxon>
        <taxon>Gammaproteobacteria</taxon>
        <taxon>Alteromonadales</taxon>
        <taxon>Shewanellaceae</taxon>
        <taxon>Shewanella</taxon>
    </lineage>
</organism>
<keyword evidence="7 11" id="KW-1133">Transmembrane helix</keyword>
<dbReference type="CDD" id="cd00130">
    <property type="entry name" value="PAS"/>
    <property type="match status" value="4"/>
</dbReference>
<feature type="transmembrane region" description="Helical" evidence="11">
    <location>
        <begin position="67"/>
        <end position="92"/>
    </location>
</feature>
<feature type="domain" description="EAL" evidence="14">
    <location>
        <begin position="877"/>
        <end position="1131"/>
    </location>
</feature>
<dbReference type="CDD" id="cd01949">
    <property type="entry name" value="GGDEF"/>
    <property type="match status" value="1"/>
</dbReference>
<dbReference type="InterPro" id="IPR035919">
    <property type="entry name" value="EAL_sf"/>
</dbReference>
<evidence type="ECO:0000259" key="15">
    <source>
        <dbReference type="PROSITE" id="PS50887"/>
    </source>
</evidence>
<feature type="transmembrane region" description="Helical" evidence="11">
    <location>
        <begin position="6"/>
        <end position="24"/>
    </location>
</feature>
<feature type="transmembrane region" description="Helical" evidence="11">
    <location>
        <begin position="164"/>
        <end position="183"/>
    </location>
</feature>
<reference evidence="16" key="2">
    <citation type="submission" date="2020-09" db="EMBL/GenBank/DDBJ databases">
        <authorList>
            <person name="Sun Q."/>
            <person name="Ohkuma M."/>
        </authorList>
    </citation>
    <scope>NUCLEOTIDE SEQUENCE</scope>
    <source>
        <strain evidence="16">JCM 30804</strain>
    </source>
</reference>